<dbReference type="AlphaFoldDB" id="A0ABD0NQE8"/>
<organism evidence="1 2">
    <name type="scientific">Cirrhinus mrigala</name>
    <name type="common">Mrigala</name>
    <dbReference type="NCBI Taxonomy" id="683832"/>
    <lineage>
        <taxon>Eukaryota</taxon>
        <taxon>Metazoa</taxon>
        <taxon>Chordata</taxon>
        <taxon>Craniata</taxon>
        <taxon>Vertebrata</taxon>
        <taxon>Euteleostomi</taxon>
        <taxon>Actinopterygii</taxon>
        <taxon>Neopterygii</taxon>
        <taxon>Teleostei</taxon>
        <taxon>Ostariophysi</taxon>
        <taxon>Cypriniformes</taxon>
        <taxon>Cyprinidae</taxon>
        <taxon>Labeoninae</taxon>
        <taxon>Labeonini</taxon>
        <taxon>Cirrhinus</taxon>
    </lineage>
</organism>
<evidence type="ECO:0000313" key="2">
    <source>
        <dbReference type="Proteomes" id="UP001529510"/>
    </source>
</evidence>
<protein>
    <submittedName>
        <fullName evidence="1">Uncharacterized protein</fullName>
    </submittedName>
</protein>
<keyword evidence="2" id="KW-1185">Reference proteome</keyword>
<dbReference type="EMBL" id="JAMKFB020000021">
    <property type="protein sequence ID" value="KAL0163161.1"/>
    <property type="molecule type" value="Genomic_DNA"/>
</dbReference>
<proteinExistence type="predicted"/>
<name>A0ABD0NQE8_CIRMR</name>
<gene>
    <name evidence="1" type="ORF">M9458_042557</name>
</gene>
<comment type="caution">
    <text evidence="1">The sequence shown here is derived from an EMBL/GenBank/DDBJ whole genome shotgun (WGS) entry which is preliminary data.</text>
</comment>
<sequence>PKIWKSVSPHLRAWFAVPDPKRGSTALNPFWDLKERISSTRRFLMDPGSRAKTLSICLPPKRTPVIPKTLKS</sequence>
<dbReference type="Proteomes" id="UP001529510">
    <property type="component" value="Unassembled WGS sequence"/>
</dbReference>
<feature type="non-terminal residue" evidence="1">
    <location>
        <position position="1"/>
    </location>
</feature>
<evidence type="ECO:0000313" key="1">
    <source>
        <dbReference type="EMBL" id="KAL0163161.1"/>
    </source>
</evidence>
<accession>A0ABD0NQE8</accession>
<reference evidence="1 2" key="1">
    <citation type="submission" date="2024-05" db="EMBL/GenBank/DDBJ databases">
        <title>Genome sequencing and assembly of Indian major carp, Cirrhinus mrigala (Hamilton, 1822).</title>
        <authorList>
            <person name="Mohindra V."/>
            <person name="Chowdhury L.M."/>
            <person name="Lal K."/>
            <person name="Jena J.K."/>
        </authorList>
    </citation>
    <scope>NUCLEOTIDE SEQUENCE [LARGE SCALE GENOMIC DNA]</scope>
    <source>
        <strain evidence="1">CM1030</strain>
        <tissue evidence="1">Blood</tissue>
    </source>
</reference>